<feature type="region of interest" description="Disordered" evidence="9">
    <location>
        <begin position="284"/>
        <end position="344"/>
    </location>
</feature>
<dbReference type="GO" id="GO:0000184">
    <property type="term" value="P:nuclear-transcribed mRNA catabolic process, nonsense-mediated decay"/>
    <property type="evidence" value="ECO:0007669"/>
    <property type="project" value="InterPro"/>
</dbReference>
<keyword evidence="12" id="KW-1185">Reference proteome</keyword>
<evidence type="ECO:0000256" key="6">
    <source>
        <dbReference type="ARBA" id="ARBA00022801"/>
    </source>
</evidence>
<dbReference type="InterPro" id="IPR044099">
    <property type="entry name" value="Dcp2_NUDIX"/>
</dbReference>
<dbReference type="Gene3D" id="3.90.79.10">
    <property type="entry name" value="Nucleoside Triphosphate Pyrophosphohydrolase"/>
    <property type="match status" value="1"/>
</dbReference>
<dbReference type="Proteomes" id="UP000789739">
    <property type="component" value="Unassembled WGS sequence"/>
</dbReference>
<evidence type="ECO:0000256" key="2">
    <source>
        <dbReference type="ARBA" id="ARBA00004496"/>
    </source>
</evidence>
<comment type="similarity">
    <text evidence="3">Belongs to the Nudix hydrolase family. DCP2 subfamily.</text>
</comment>
<dbReference type="PROSITE" id="PS00893">
    <property type="entry name" value="NUDIX_BOX"/>
    <property type="match status" value="1"/>
</dbReference>
<evidence type="ECO:0000256" key="5">
    <source>
        <dbReference type="ARBA" id="ARBA00022723"/>
    </source>
</evidence>
<accession>A0A9N8ZNY6</accession>
<proteinExistence type="inferred from homology"/>
<evidence type="ECO:0000256" key="8">
    <source>
        <dbReference type="ARBA" id="ARBA00023211"/>
    </source>
</evidence>
<keyword evidence="6" id="KW-0378">Hydrolase</keyword>
<keyword evidence="5" id="KW-0479">Metal-binding</keyword>
<reference evidence="11" key="1">
    <citation type="submission" date="2021-06" db="EMBL/GenBank/DDBJ databases">
        <authorList>
            <person name="Kallberg Y."/>
            <person name="Tangrot J."/>
            <person name="Rosling A."/>
        </authorList>
    </citation>
    <scope>NUCLEOTIDE SEQUENCE</scope>
    <source>
        <strain evidence="11">BR232B</strain>
    </source>
</reference>
<dbReference type="OrthoDB" id="18996at2759"/>
<comment type="caution">
    <text evidence="11">The sequence shown here is derived from an EMBL/GenBank/DDBJ whole genome shotgun (WGS) entry which is preliminary data.</text>
</comment>
<evidence type="ECO:0000256" key="3">
    <source>
        <dbReference type="ARBA" id="ARBA00005279"/>
    </source>
</evidence>
<dbReference type="InterPro" id="IPR015797">
    <property type="entry name" value="NUDIX_hydrolase-like_dom_sf"/>
</dbReference>
<protein>
    <submittedName>
        <fullName evidence="11">7791_t:CDS:1</fullName>
    </submittedName>
</protein>
<dbReference type="GO" id="GO:0140933">
    <property type="term" value="F:5'-(N(7)-methylguanosine 5'-triphospho)-[mRNA] hydrolase activity"/>
    <property type="evidence" value="ECO:0007669"/>
    <property type="project" value="InterPro"/>
</dbReference>
<keyword evidence="4" id="KW-0963">Cytoplasm</keyword>
<dbReference type="CDD" id="cd03672">
    <property type="entry name" value="NUDIX_Dcp2p_Nudt20"/>
    <property type="match status" value="1"/>
</dbReference>
<keyword evidence="8" id="KW-0464">Manganese</keyword>
<evidence type="ECO:0000256" key="1">
    <source>
        <dbReference type="ARBA" id="ARBA00001936"/>
    </source>
</evidence>
<dbReference type="SUPFAM" id="SSF55811">
    <property type="entry name" value="Nudix"/>
    <property type="match status" value="1"/>
</dbReference>
<dbReference type="InterPro" id="IPR020084">
    <property type="entry name" value="NUDIX_hydrolase_CS"/>
</dbReference>
<evidence type="ECO:0000256" key="4">
    <source>
        <dbReference type="ARBA" id="ARBA00022490"/>
    </source>
</evidence>
<dbReference type="Pfam" id="PF00293">
    <property type="entry name" value="NUDIX"/>
    <property type="match status" value="1"/>
</dbReference>
<comment type="subcellular location">
    <subcellularLocation>
        <location evidence="2">Cytoplasm</location>
    </subcellularLocation>
</comment>
<dbReference type="InterPro" id="IPR000086">
    <property type="entry name" value="NUDIX_hydrolase_dom"/>
</dbReference>
<dbReference type="PROSITE" id="PS51462">
    <property type="entry name" value="NUDIX"/>
    <property type="match status" value="1"/>
</dbReference>
<organism evidence="11 12">
    <name type="scientific">Paraglomus brasilianum</name>
    <dbReference type="NCBI Taxonomy" id="144538"/>
    <lineage>
        <taxon>Eukaryota</taxon>
        <taxon>Fungi</taxon>
        <taxon>Fungi incertae sedis</taxon>
        <taxon>Mucoromycota</taxon>
        <taxon>Glomeromycotina</taxon>
        <taxon>Glomeromycetes</taxon>
        <taxon>Paraglomerales</taxon>
        <taxon>Paraglomeraceae</taxon>
        <taxon>Paraglomus</taxon>
    </lineage>
</organism>
<dbReference type="AlphaFoldDB" id="A0A9N8ZNY6"/>
<dbReference type="GO" id="GO:0003723">
    <property type="term" value="F:RNA binding"/>
    <property type="evidence" value="ECO:0007669"/>
    <property type="project" value="UniProtKB-KW"/>
</dbReference>
<evidence type="ECO:0000313" key="12">
    <source>
        <dbReference type="Proteomes" id="UP000789739"/>
    </source>
</evidence>
<dbReference type="EMBL" id="CAJVPI010000216">
    <property type="protein sequence ID" value="CAG8502289.1"/>
    <property type="molecule type" value="Genomic_DNA"/>
</dbReference>
<dbReference type="FunFam" id="3.90.79.10:FF:000003">
    <property type="entry name" value="M7GpppN-mRNA hydrolase isoform 2"/>
    <property type="match status" value="1"/>
</dbReference>
<evidence type="ECO:0000256" key="7">
    <source>
        <dbReference type="ARBA" id="ARBA00022884"/>
    </source>
</evidence>
<comment type="cofactor">
    <cofactor evidence="1">
        <name>Mn(2+)</name>
        <dbReference type="ChEBI" id="CHEBI:29035"/>
    </cofactor>
</comment>
<sequence length="460" mass="50463">MSDNSIIQSTNPSPLANASFSEVLDELATHCPLLRQWSNETEKAFAAFLEYKTRVPVCGAVILNANTDKVLLVKGWTSKSGWGFPKGKINKDELDAACAVREVFEETGYDIADLIKEEDYIELTIREQRVRLYIVVGVPEDASFAPITRKEISRVEWHYLSDLPTWGRNKPSQNKQGTRQYYMVVPFVSKIRSWLARMRKVVEDSGLSEEQAETSEVSDTDVPRYTYRGTVATSSSVNGRHITAPRPVAATANAAIAALASSNSTSTYSEQQRRSSLLSLFQQDARHHSPPPPNTTQWQSENPAVSYSSSDRSTSLLNLLEGGISSSSSQRSRQDSGTSHSLTDGGSLSSLYQDLLTSTGLTTDAKLSFLSNRSVNGHLVQSDTSSINTGSTDFSLDGYNPADVYPLQGAYGLIHVRGNDTFAVTGVGMKVGESQSPWLNFRFDTDKILAAMNRASNSIK</sequence>
<feature type="compositionally biased region" description="Polar residues" evidence="9">
    <location>
        <begin position="295"/>
        <end position="305"/>
    </location>
</feature>
<evidence type="ECO:0000313" key="11">
    <source>
        <dbReference type="EMBL" id="CAG8502289.1"/>
    </source>
</evidence>
<dbReference type="GO" id="GO:0000290">
    <property type="term" value="P:deadenylation-dependent decapping of nuclear-transcribed mRNA"/>
    <property type="evidence" value="ECO:0007669"/>
    <property type="project" value="InterPro"/>
</dbReference>
<dbReference type="GO" id="GO:0046872">
    <property type="term" value="F:metal ion binding"/>
    <property type="evidence" value="ECO:0007669"/>
    <property type="project" value="UniProtKB-KW"/>
</dbReference>
<feature type="domain" description="Nudix hydrolase" evidence="10">
    <location>
        <begin position="53"/>
        <end position="182"/>
    </location>
</feature>
<name>A0A9N8ZNY6_9GLOM</name>
<keyword evidence="7" id="KW-0694">RNA-binding</keyword>
<dbReference type="PANTHER" id="PTHR23114">
    <property type="entry name" value="M7GPPPN-MRNA HYDROLASE"/>
    <property type="match status" value="1"/>
</dbReference>
<evidence type="ECO:0000256" key="9">
    <source>
        <dbReference type="SAM" id="MobiDB-lite"/>
    </source>
</evidence>
<feature type="compositionally biased region" description="Low complexity" evidence="9">
    <location>
        <begin position="306"/>
        <end position="331"/>
    </location>
</feature>
<dbReference type="GO" id="GO:0000932">
    <property type="term" value="C:P-body"/>
    <property type="evidence" value="ECO:0007669"/>
    <property type="project" value="TreeGrafter"/>
</dbReference>
<evidence type="ECO:0000259" key="10">
    <source>
        <dbReference type="PROSITE" id="PS51462"/>
    </source>
</evidence>
<dbReference type="PANTHER" id="PTHR23114:SF17">
    <property type="entry name" value="M7GPPPN-MRNA HYDROLASE"/>
    <property type="match status" value="1"/>
</dbReference>
<gene>
    <name evidence="11" type="ORF">PBRASI_LOCUS2671</name>
</gene>